<keyword evidence="4 7" id="KW-1133">Transmembrane helix</keyword>
<evidence type="ECO:0000256" key="4">
    <source>
        <dbReference type="ARBA" id="ARBA00022989"/>
    </source>
</evidence>
<keyword evidence="5 7" id="KW-0472">Membrane</keyword>
<comment type="subcellular location">
    <subcellularLocation>
        <location evidence="1">Membrane</location>
        <topology evidence="1">Multi-pass membrane protein</topology>
    </subcellularLocation>
</comment>
<evidence type="ECO:0000256" key="3">
    <source>
        <dbReference type="ARBA" id="ARBA00022692"/>
    </source>
</evidence>
<reference evidence="9" key="1">
    <citation type="submission" date="2016-03" db="UniProtKB">
        <authorList>
            <consortium name="WormBaseParasite"/>
        </authorList>
    </citation>
    <scope>IDENTIFICATION</scope>
</reference>
<dbReference type="AlphaFoldDB" id="A0A0R3PFL3"/>
<feature type="transmembrane region" description="Helical" evidence="7">
    <location>
        <begin position="148"/>
        <end position="168"/>
    </location>
</feature>
<dbReference type="Pfam" id="PF01529">
    <property type="entry name" value="DHHC"/>
    <property type="match status" value="1"/>
</dbReference>
<keyword evidence="2 7" id="KW-0808">Transferase</keyword>
<evidence type="ECO:0000313" key="9">
    <source>
        <dbReference type="WBParaSite" id="ACOC_0000298201-mRNA-1"/>
    </source>
</evidence>
<evidence type="ECO:0000256" key="5">
    <source>
        <dbReference type="ARBA" id="ARBA00023136"/>
    </source>
</evidence>
<feature type="transmembrane region" description="Helical" evidence="7">
    <location>
        <begin position="28"/>
        <end position="53"/>
    </location>
</feature>
<feature type="transmembrane region" description="Helical" evidence="7">
    <location>
        <begin position="60"/>
        <end position="79"/>
    </location>
</feature>
<keyword evidence="6 7" id="KW-0012">Acyltransferase</keyword>
<feature type="transmembrane region" description="Helical" evidence="7">
    <location>
        <begin position="188"/>
        <end position="219"/>
    </location>
</feature>
<evidence type="ECO:0000256" key="2">
    <source>
        <dbReference type="ARBA" id="ARBA00022679"/>
    </source>
</evidence>
<evidence type="ECO:0000256" key="7">
    <source>
        <dbReference type="RuleBase" id="RU079119"/>
    </source>
</evidence>
<comment type="similarity">
    <text evidence="7">Belongs to the DHHC palmitoyltransferase family.</text>
</comment>
<dbReference type="GO" id="GO:0016020">
    <property type="term" value="C:membrane"/>
    <property type="evidence" value="ECO:0007669"/>
    <property type="project" value="UniProtKB-SubCell"/>
</dbReference>
<evidence type="ECO:0000256" key="6">
    <source>
        <dbReference type="ARBA" id="ARBA00023315"/>
    </source>
</evidence>
<comment type="domain">
    <text evidence="7">The DHHC domain is required for palmitoyltransferase activity.</text>
</comment>
<protein>
    <recommendedName>
        <fullName evidence="7">Palmitoyltransferase</fullName>
        <ecNumber evidence="7">2.3.1.225</ecNumber>
    </recommendedName>
</protein>
<dbReference type="EC" id="2.3.1.225" evidence="7"/>
<dbReference type="OMA" id="RAHHCPV"/>
<dbReference type="PANTHER" id="PTHR12246">
    <property type="entry name" value="PALMITOYLTRANSFERASE ZDHHC16"/>
    <property type="match status" value="1"/>
</dbReference>
<evidence type="ECO:0000259" key="8">
    <source>
        <dbReference type="Pfam" id="PF01529"/>
    </source>
</evidence>
<evidence type="ECO:0000256" key="1">
    <source>
        <dbReference type="ARBA" id="ARBA00004141"/>
    </source>
</evidence>
<comment type="catalytic activity">
    <reaction evidence="7">
        <text>L-cysteinyl-[protein] + hexadecanoyl-CoA = S-hexadecanoyl-L-cysteinyl-[protein] + CoA</text>
        <dbReference type="Rhea" id="RHEA:36683"/>
        <dbReference type="Rhea" id="RHEA-COMP:10131"/>
        <dbReference type="Rhea" id="RHEA-COMP:11032"/>
        <dbReference type="ChEBI" id="CHEBI:29950"/>
        <dbReference type="ChEBI" id="CHEBI:57287"/>
        <dbReference type="ChEBI" id="CHEBI:57379"/>
        <dbReference type="ChEBI" id="CHEBI:74151"/>
        <dbReference type="EC" id="2.3.1.225"/>
    </reaction>
</comment>
<organism evidence="9">
    <name type="scientific">Angiostrongylus costaricensis</name>
    <name type="common">Nematode worm</name>
    <dbReference type="NCBI Taxonomy" id="334426"/>
    <lineage>
        <taxon>Eukaryota</taxon>
        <taxon>Metazoa</taxon>
        <taxon>Ecdysozoa</taxon>
        <taxon>Nematoda</taxon>
        <taxon>Chromadorea</taxon>
        <taxon>Rhabditida</taxon>
        <taxon>Rhabditina</taxon>
        <taxon>Rhabditomorpha</taxon>
        <taxon>Strongyloidea</taxon>
        <taxon>Metastrongylidae</taxon>
        <taxon>Angiostrongylus</taxon>
    </lineage>
</organism>
<sequence>LQLLQDFVGFLGRRLTCFLLYGCNTDRIATAIFLIVLPIGFLINIFVIMPVWYPAFGEAWVIRVLCFMLLAFNVYINWYKMVTVGPSGMATVLPNVVKAGFRYVYCHSCHTNAPPRAYHCPVCDKCCFRRDHHCSFGAVCVGHFNQRYFVAAVVNLLLLCIPLFRYTWDFVWIRIEGGFSMGRCWQILLPHLALMTSFFYLNVFNFVVSVFLYCLLAFVRSISCFCTNIFEFISFVTGSYCGLHAYQMGFLDNLNQCLGSRWPLIFISPFIPSPLPSDGMTFVTREIKEYNDPKYL</sequence>
<dbReference type="InterPro" id="IPR001594">
    <property type="entry name" value="Palmitoyltrfase_DHHC"/>
</dbReference>
<dbReference type="GO" id="GO:0019706">
    <property type="term" value="F:protein-cysteine S-palmitoyltransferase activity"/>
    <property type="evidence" value="ECO:0007669"/>
    <property type="project" value="UniProtKB-EC"/>
</dbReference>
<accession>A0A0R3PFL3</accession>
<dbReference type="InterPro" id="IPR039859">
    <property type="entry name" value="PFA4/ZDH16/20/ERF2-like"/>
</dbReference>
<dbReference type="PROSITE" id="PS50216">
    <property type="entry name" value="DHHC"/>
    <property type="match status" value="1"/>
</dbReference>
<keyword evidence="3 7" id="KW-0812">Transmembrane</keyword>
<name>A0A0R3PFL3_ANGCS</name>
<dbReference type="WBParaSite" id="ACOC_0000298201-mRNA-1">
    <property type="protein sequence ID" value="ACOC_0000298201-mRNA-1"/>
    <property type="gene ID" value="ACOC_0000298201"/>
</dbReference>
<proteinExistence type="inferred from homology"/>
<feature type="domain" description="Palmitoyltransferase DHHC" evidence="8">
    <location>
        <begin position="104"/>
        <end position="220"/>
    </location>
</feature>